<accession>A0A0S3M491</accession>
<dbReference type="GO" id="GO:0008121">
    <property type="term" value="F:quinol-cytochrome-c reductase activity"/>
    <property type="evidence" value="ECO:0007669"/>
    <property type="project" value="TreeGrafter"/>
</dbReference>
<dbReference type="InterPro" id="IPR005798">
    <property type="entry name" value="Cyt_b/b6_C"/>
</dbReference>
<evidence type="ECO:0000256" key="10">
    <source>
        <dbReference type="ARBA" id="ARBA00022792"/>
    </source>
</evidence>
<keyword evidence="11 17" id="KW-0249">Electron transport</keyword>
<comment type="similarity">
    <text evidence="17">Belongs to the cytochrome b family.</text>
</comment>
<dbReference type="GO" id="GO:0016491">
    <property type="term" value="F:oxidoreductase activity"/>
    <property type="evidence" value="ECO:0007669"/>
    <property type="project" value="UniProtKB-UniRule"/>
</dbReference>
<dbReference type="InterPro" id="IPR027387">
    <property type="entry name" value="Cytb/b6-like_sf"/>
</dbReference>
<keyword evidence="7 17" id="KW-0679">Respiratory chain</keyword>
<evidence type="ECO:0000256" key="6">
    <source>
        <dbReference type="ARBA" id="ARBA00022617"/>
    </source>
</evidence>
<evidence type="ECO:0000256" key="1">
    <source>
        <dbReference type="ARBA" id="ARBA00002566"/>
    </source>
</evidence>
<evidence type="ECO:0000256" key="17">
    <source>
        <dbReference type="RuleBase" id="RU362117"/>
    </source>
</evidence>
<feature type="transmembrane region" description="Helical" evidence="17">
    <location>
        <begin position="176"/>
        <end position="198"/>
    </location>
</feature>
<evidence type="ECO:0000313" key="20">
    <source>
        <dbReference type="EMBL" id="BAT21245.1"/>
    </source>
</evidence>
<dbReference type="SUPFAM" id="SSF81648">
    <property type="entry name" value="a domain/subunit of cytochrome bc1 complex (Ubiquinol-cytochrome c reductase)"/>
    <property type="match status" value="1"/>
</dbReference>
<reference evidence="20" key="1">
    <citation type="submission" date="2015-04" db="EMBL/GenBank/DDBJ databases">
        <title>Genome, transcriptome and proteome adaptations to nematode parasitism in Strongyloides.</title>
        <authorList>
            <person name="Hunt V."/>
            <person name="Tsai I.J."/>
            <person name="Coghlan A."/>
            <person name="Reid A.J."/>
            <person name="Holroyd N."/>
            <person name="Foth B."/>
            <person name="Tracey A."/>
            <person name="Cotton J.A."/>
            <person name="Stanley E."/>
            <person name="Beasley H."/>
            <person name="Bennett H."/>
            <person name="Brooks K."/>
            <person name="Kikuchi T."/>
            <person name="Viney M."/>
            <person name="Berriman M."/>
        </authorList>
    </citation>
    <scope>NUCLEOTIDE SEQUENCE</scope>
    <source>
        <strain evidence="20">Edinburgh</strain>
    </source>
</reference>
<dbReference type="CDD" id="cd00284">
    <property type="entry name" value="Cytochrome_b_N"/>
    <property type="match status" value="1"/>
</dbReference>
<feature type="transmembrane region" description="Helical" evidence="17">
    <location>
        <begin position="313"/>
        <end position="333"/>
    </location>
</feature>
<dbReference type="PROSITE" id="PS51003">
    <property type="entry name" value="CYTB_CTER"/>
    <property type="match status" value="1"/>
</dbReference>
<protein>
    <recommendedName>
        <fullName evidence="4 17">Cytochrome b</fullName>
    </recommendedName>
</protein>
<comment type="subcellular location">
    <subcellularLocation>
        <location evidence="2">Mitochondrion inner membrane</location>
        <topology evidence="2">Multi-pass membrane protein</topology>
    </subcellularLocation>
</comment>
<keyword evidence="16 17" id="KW-0472">Membrane</keyword>
<evidence type="ECO:0000256" key="2">
    <source>
        <dbReference type="ARBA" id="ARBA00004448"/>
    </source>
</evidence>
<organism evidence="20">
    <name type="scientific">Trichuris muris</name>
    <name type="common">Mouse whipworm</name>
    <dbReference type="NCBI Taxonomy" id="70415"/>
    <lineage>
        <taxon>Eukaryota</taxon>
        <taxon>Metazoa</taxon>
        <taxon>Ecdysozoa</taxon>
        <taxon>Nematoda</taxon>
        <taxon>Enoplea</taxon>
        <taxon>Dorylaimia</taxon>
        <taxon>Trichinellida</taxon>
        <taxon>Trichuridae</taxon>
        <taxon>Trichuris</taxon>
    </lineage>
</organism>
<feature type="domain" description="Cytochrome b/b6 C-terminal region profile" evidence="19">
    <location>
        <begin position="209"/>
        <end position="372"/>
    </location>
</feature>
<evidence type="ECO:0000256" key="7">
    <source>
        <dbReference type="ARBA" id="ARBA00022660"/>
    </source>
</evidence>
<evidence type="ECO:0000256" key="15">
    <source>
        <dbReference type="ARBA" id="ARBA00023128"/>
    </source>
</evidence>
<keyword evidence="10" id="KW-0999">Mitochondrion inner membrane</keyword>
<evidence type="ECO:0000256" key="9">
    <source>
        <dbReference type="ARBA" id="ARBA00022723"/>
    </source>
</evidence>
<keyword evidence="13 17" id="KW-0408">Iron</keyword>
<keyword evidence="5 17" id="KW-0813">Transport</keyword>
<evidence type="ECO:0000256" key="4">
    <source>
        <dbReference type="ARBA" id="ARBA00013531"/>
    </source>
</evidence>
<evidence type="ECO:0000256" key="13">
    <source>
        <dbReference type="ARBA" id="ARBA00023004"/>
    </source>
</evidence>
<dbReference type="Gene3D" id="1.20.810.10">
    <property type="entry name" value="Cytochrome Bc1 Complex, Chain C"/>
    <property type="match status" value="1"/>
</dbReference>
<dbReference type="CTD" id="4519"/>
<dbReference type="InterPro" id="IPR005797">
    <property type="entry name" value="Cyt_b/b6_N"/>
</dbReference>
<dbReference type="SUPFAM" id="SSF81342">
    <property type="entry name" value="Transmembrane di-heme cytochromes"/>
    <property type="match status" value="1"/>
</dbReference>
<comment type="subunit">
    <text evidence="3">The main subunits of complex b-c1 are: cytochrome b, cytochrome c1 and the Rieske protein.</text>
</comment>
<feature type="transmembrane region" description="Helical" evidence="17">
    <location>
        <begin position="345"/>
        <end position="371"/>
    </location>
</feature>
<feature type="transmembrane region" description="Helical" evidence="17">
    <location>
        <begin position="76"/>
        <end position="94"/>
    </location>
</feature>
<dbReference type="GO" id="GO:0006122">
    <property type="term" value="P:mitochondrial electron transport, ubiquinol to cytochrome c"/>
    <property type="evidence" value="ECO:0007669"/>
    <property type="project" value="TreeGrafter"/>
</dbReference>
<name>A0A0S3M491_TRIMR</name>
<feature type="transmembrane region" description="Helical" evidence="17">
    <location>
        <begin position="286"/>
        <end position="307"/>
    </location>
</feature>
<evidence type="ECO:0000259" key="19">
    <source>
        <dbReference type="PROSITE" id="PS51003"/>
    </source>
</evidence>
<proteinExistence type="inferred from homology"/>
<evidence type="ECO:0000256" key="16">
    <source>
        <dbReference type="ARBA" id="ARBA00023136"/>
    </source>
</evidence>
<comment type="cofactor">
    <cofactor evidence="17">
        <name>heme b</name>
        <dbReference type="ChEBI" id="CHEBI:60344"/>
    </cofactor>
    <text evidence="17">Binds 2 heme groups non-covalently.</text>
</comment>
<dbReference type="InterPro" id="IPR036150">
    <property type="entry name" value="Cyt_b/b6_C_sf"/>
</dbReference>
<evidence type="ECO:0000256" key="14">
    <source>
        <dbReference type="ARBA" id="ARBA00023075"/>
    </source>
</evidence>
<feature type="transmembrane region" description="Helical" evidence="17">
    <location>
        <begin position="106"/>
        <end position="132"/>
    </location>
</feature>
<feature type="domain" description="Cytochrome b/b6 N-terminal region profile" evidence="18">
    <location>
        <begin position="1"/>
        <end position="208"/>
    </location>
</feature>
<keyword evidence="14" id="KW-0830">Ubiquinone</keyword>
<keyword evidence="8 17" id="KW-0812">Transmembrane</keyword>
<geneLocation type="mitochondrion" evidence="20"/>
<dbReference type="EMBL" id="LC050561">
    <property type="protein sequence ID" value="BAT21245.1"/>
    <property type="molecule type" value="Genomic_DNA"/>
</dbReference>
<evidence type="ECO:0000256" key="5">
    <source>
        <dbReference type="ARBA" id="ARBA00022448"/>
    </source>
</evidence>
<dbReference type="AlphaFoldDB" id="A0A0S3M491"/>
<keyword evidence="9 17" id="KW-0479">Metal-binding</keyword>
<sequence length="372" mass="43457">MLMKKSFLNSVPGSSMVMNLPSPWNISYMWNMGSFLGVLMMIQLITGILLVFYYVPSEVQAFDSVMFLMREVKYGFVLRFFHLNGASFLFLIMYTHMCKGLMNSSYLLSSSWLSGNLILLLMILVAFMGYVLPWGNMGFWAATVITSFLSAVPYLGDLILKWIWGGFSINSRTLQFFFTFHYLLPFVIAAIAVIHIMLLHNSGSSNPLGSHTPLFKIKFYPFFTSKDLLNLIFLVMMMYFVMVYPYWSSDPENFSYADRMVSPLNIQPEWYFLPFYALLRSSNNKLGGLILMLMGIFMFWLLPSLILQDLKNFFFYDFMTVLLLFSVFMLGWIASWNADAFMSSWLPIIVVMYFCWWMMLWGFSLVMWTIYY</sequence>
<evidence type="ECO:0000256" key="12">
    <source>
        <dbReference type="ARBA" id="ARBA00022989"/>
    </source>
</evidence>
<dbReference type="Pfam" id="PF00032">
    <property type="entry name" value="Cytochrom_B_C"/>
    <property type="match status" value="1"/>
</dbReference>
<dbReference type="InterPro" id="IPR016174">
    <property type="entry name" value="Di-haem_cyt_TM"/>
</dbReference>
<dbReference type="PANTHER" id="PTHR19271:SF16">
    <property type="entry name" value="CYTOCHROME B"/>
    <property type="match status" value="1"/>
</dbReference>
<dbReference type="GO" id="GO:0046872">
    <property type="term" value="F:metal ion binding"/>
    <property type="evidence" value="ECO:0007669"/>
    <property type="project" value="UniProtKB-UniRule"/>
</dbReference>
<dbReference type="InterPro" id="IPR048259">
    <property type="entry name" value="Cytochrome_b_N_euk/bac"/>
</dbReference>
<keyword evidence="15 17" id="KW-0496">Mitochondrion</keyword>
<keyword evidence="12 17" id="KW-1133">Transmembrane helix</keyword>
<feature type="transmembrane region" description="Helical" evidence="17">
    <location>
        <begin position="138"/>
        <end position="164"/>
    </location>
</feature>
<dbReference type="RefSeq" id="YP_009186347.1">
    <property type="nucleotide sequence ID" value="NC_028621.1"/>
</dbReference>
<feature type="transmembrane region" description="Helical" evidence="17">
    <location>
        <begin position="228"/>
        <end position="247"/>
    </location>
</feature>
<dbReference type="PROSITE" id="PS51002">
    <property type="entry name" value="CYTB_NTER"/>
    <property type="match status" value="1"/>
</dbReference>
<gene>
    <name evidence="20" type="primary">CYTB</name>
</gene>
<evidence type="ECO:0000256" key="8">
    <source>
        <dbReference type="ARBA" id="ARBA00022692"/>
    </source>
</evidence>
<dbReference type="GeneID" id="26373678"/>
<evidence type="ECO:0000256" key="3">
    <source>
        <dbReference type="ARBA" id="ARBA00011649"/>
    </source>
</evidence>
<feature type="transmembrane region" description="Helical" evidence="17">
    <location>
        <begin position="35"/>
        <end position="56"/>
    </location>
</feature>
<dbReference type="Pfam" id="PF00033">
    <property type="entry name" value="Cytochrome_B"/>
    <property type="match status" value="1"/>
</dbReference>
<dbReference type="PANTHER" id="PTHR19271">
    <property type="entry name" value="CYTOCHROME B"/>
    <property type="match status" value="1"/>
</dbReference>
<evidence type="ECO:0000259" key="18">
    <source>
        <dbReference type="PROSITE" id="PS51002"/>
    </source>
</evidence>
<comment type="function">
    <text evidence="1 17">Component of the ubiquinol-cytochrome c reductase complex (complex III or cytochrome b-c1 complex) that is part of the mitochondrial respiratory chain. The b-c1 complex mediates electron transfer from ubiquinol to cytochrome c. Contributes to the generation of a proton gradient across the mitochondrial membrane that is then used for ATP synthesis.</text>
</comment>
<keyword evidence="6 17" id="KW-0349">Heme</keyword>
<dbReference type="GO" id="GO:0005743">
    <property type="term" value="C:mitochondrial inner membrane"/>
    <property type="evidence" value="ECO:0007669"/>
    <property type="project" value="UniProtKB-SubCell"/>
</dbReference>
<evidence type="ECO:0000256" key="11">
    <source>
        <dbReference type="ARBA" id="ARBA00022982"/>
    </source>
</evidence>